<keyword evidence="3" id="KW-0028">Amino-acid biosynthesis</keyword>
<name>A0A8J5QMH5_9ASCO</name>
<dbReference type="EC" id="4.2.1.51" evidence="2"/>
<dbReference type="GeneID" id="73468509"/>
<dbReference type="CDD" id="cd04905">
    <property type="entry name" value="ACT_CM-PDT"/>
    <property type="match status" value="1"/>
</dbReference>
<evidence type="ECO:0000256" key="2">
    <source>
        <dbReference type="ARBA" id="ARBA00013147"/>
    </source>
</evidence>
<dbReference type="Proteomes" id="UP000694255">
    <property type="component" value="Unassembled WGS sequence"/>
</dbReference>
<comment type="catalytic activity">
    <reaction evidence="7">
        <text>prephenate + H(+) = 3-phenylpyruvate + CO2 + H2O</text>
        <dbReference type="Rhea" id="RHEA:21648"/>
        <dbReference type="ChEBI" id="CHEBI:15377"/>
        <dbReference type="ChEBI" id="CHEBI:15378"/>
        <dbReference type="ChEBI" id="CHEBI:16526"/>
        <dbReference type="ChEBI" id="CHEBI:18005"/>
        <dbReference type="ChEBI" id="CHEBI:29934"/>
        <dbReference type="EC" id="4.2.1.51"/>
    </reaction>
</comment>
<keyword evidence="4" id="KW-0057">Aromatic amino acid biosynthesis</keyword>
<dbReference type="GO" id="GO:0009094">
    <property type="term" value="P:L-phenylalanine biosynthetic process"/>
    <property type="evidence" value="ECO:0007669"/>
    <property type="project" value="UniProtKB-KW"/>
</dbReference>
<dbReference type="PROSITE" id="PS51671">
    <property type="entry name" value="ACT"/>
    <property type="match status" value="1"/>
</dbReference>
<dbReference type="GO" id="GO:0005737">
    <property type="term" value="C:cytoplasm"/>
    <property type="evidence" value="ECO:0007669"/>
    <property type="project" value="TreeGrafter"/>
</dbReference>
<keyword evidence="11" id="KW-1185">Reference proteome</keyword>
<dbReference type="GO" id="GO:0004664">
    <property type="term" value="F:prephenate dehydratase activity"/>
    <property type="evidence" value="ECO:0007669"/>
    <property type="project" value="UniProtKB-EC"/>
</dbReference>
<dbReference type="FunFam" id="3.40.190.10:FF:000254">
    <property type="entry name" value="Prephenate dehydratase"/>
    <property type="match status" value="1"/>
</dbReference>
<evidence type="ECO:0000256" key="1">
    <source>
        <dbReference type="ARBA" id="ARBA00004741"/>
    </source>
</evidence>
<accession>A0A8J5QMH5</accession>
<dbReference type="FunFam" id="3.40.190.10:FF:000034">
    <property type="entry name" value="Chorismate mutase/prephenate dehydratase"/>
    <property type="match status" value="1"/>
</dbReference>
<dbReference type="PROSITE" id="PS00857">
    <property type="entry name" value="PREPHENATE_DEHYDR_1"/>
    <property type="match status" value="1"/>
</dbReference>
<sequence length="318" mass="35374">MSPIKVAFLGPEGTYTHQAVIQQFGTDITALPQKTIGDCFEAINNHDVNYAIVPFENSTNGQVVFTYDLLRDWYLSPTTSSSPPPSFKIVGEQYVSIHHNFLTNAKSIDDITTIYSHPQVWTQVTKFLAGIKKNIVKIDVGSTSKAAEMVSQDKTNSTAAISSKMSAVLYGLPMMHESIEDNVTNTTRFLVLGYDYPPSPPPPSKEDNPDQIDQEEGTMITSLMFTIDNESNPGSLCDVLLKFKTHGINLTSITSRPAGNLNQPWTYVFFVELLGPLKNEDKVWVDELGIQGSKVVVLGSFKRSWRYEASLRKPTIRE</sequence>
<evidence type="ECO:0000313" key="11">
    <source>
        <dbReference type="Proteomes" id="UP000694255"/>
    </source>
</evidence>
<keyword evidence="5" id="KW-0584">Phenylalanine biosynthesis</keyword>
<gene>
    <name evidence="10" type="ORF">J8A68_001708</name>
</gene>
<evidence type="ECO:0000256" key="4">
    <source>
        <dbReference type="ARBA" id="ARBA00023141"/>
    </source>
</evidence>
<feature type="domain" description="ACT" evidence="9">
    <location>
        <begin position="224"/>
        <end position="306"/>
    </location>
</feature>
<evidence type="ECO:0000256" key="6">
    <source>
        <dbReference type="ARBA" id="ARBA00023239"/>
    </source>
</evidence>
<protein>
    <recommendedName>
        <fullName evidence="2">prephenate dehydratase</fullName>
        <ecNumber evidence="2">4.2.1.51</ecNumber>
    </recommendedName>
</protein>
<proteinExistence type="predicted"/>
<evidence type="ECO:0000256" key="3">
    <source>
        <dbReference type="ARBA" id="ARBA00022605"/>
    </source>
</evidence>
<feature type="domain" description="Prephenate dehydratase" evidence="8">
    <location>
        <begin position="5"/>
        <end position="194"/>
    </location>
</feature>
<dbReference type="AlphaFoldDB" id="A0A8J5QMH5"/>
<dbReference type="PANTHER" id="PTHR21022">
    <property type="entry name" value="PREPHENATE DEHYDRATASE P PROTEIN"/>
    <property type="match status" value="1"/>
</dbReference>
<dbReference type="PANTHER" id="PTHR21022:SF19">
    <property type="entry name" value="PREPHENATE DEHYDRATASE-RELATED"/>
    <property type="match status" value="1"/>
</dbReference>
<evidence type="ECO:0000313" key="10">
    <source>
        <dbReference type="EMBL" id="KAG7664753.1"/>
    </source>
</evidence>
<comment type="caution">
    <text evidence="10">The sequence shown here is derived from an EMBL/GenBank/DDBJ whole genome shotgun (WGS) entry which is preliminary data.</text>
</comment>
<dbReference type="Pfam" id="PF00800">
    <property type="entry name" value="PDT"/>
    <property type="match status" value="1"/>
</dbReference>
<comment type="pathway">
    <text evidence="1">Amino-acid biosynthesis; L-phenylalanine biosynthesis; phenylpyruvate from prephenate: step 1/1.</text>
</comment>
<evidence type="ECO:0000256" key="7">
    <source>
        <dbReference type="ARBA" id="ARBA00047848"/>
    </source>
</evidence>
<dbReference type="InterPro" id="IPR001086">
    <property type="entry name" value="Preph_deHydtase"/>
</dbReference>
<dbReference type="EMBL" id="JAGSYN010000065">
    <property type="protein sequence ID" value="KAG7664753.1"/>
    <property type="molecule type" value="Genomic_DNA"/>
</dbReference>
<evidence type="ECO:0000259" key="9">
    <source>
        <dbReference type="PROSITE" id="PS51671"/>
    </source>
</evidence>
<dbReference type="CDD" id="cd13532">
    <property type="entry name" value="PBP2_PDT_like"/>
    <property type="match status" value="1"/>
</dbReference>
<dbReference type="InterPro" id="IPR002912">
    <property type="entry name" value="ACT_dom"/>
</dbReference>
<keyword evidence="6" id="KW-0456">Lyase</keyword>
<dbReference type="RefSeq" id="XP_049264985.1">
    <property type="nucleotide sequence ID" value="XM_049405386.1"/>
</dbReference>
<dbReference type="InterPro" id="IPR008242">
    <property type="entry name" value="Chor_mutase/pphenate_deHydtase"/>
</dbReference>
<dbReference type="OrthoDB" id="983542at2759"/>
<evidence type="ECO:0000259" key="8">
    <source>
        <dbReference type="PROSITE" id="PS51171"/>
    </source>
</evidence>
<organism evidence="10 11">
    <name type="scientific">[Candida] subhashii</name>
    <dbReference type="NCBI Taxonomy" id="561895"/>
    <lineage>
        <taxon>Eukaryota</taxon>
        <taxon>Fungi</taxon>
        <taxon>Dikarya</taxon>
        <taxon>Ascomycota</taxon>
        <taxon>Saccharomycotina</taxon>
        <taxon>Pichiomycetes</taxon>
        <taxon>Debaryomycetaceae</taxon>
        <taxon>Spathaspora</taxon>
    </lineage>
</organism>
<dbReference type="PIRSF" id="PIRSF001500">
    <property type="entry name" value="Chor_mut_pdt_Ppr"/>
    <property type="match status" value="1"/>
</dbReference>
<dbReference type="InterPro" id="IPR018528">
    <property type="entry name" value="Preph_deHydtase_CS"/>
</dbReference>
<reference evidence="10 11" key="1">
    <citation type="journal article" date="2021" name="DNA Res.">
        <title>Genome analysis of Candida subhashii reveals its hybrid nature and dual mitochondrial genome conformations.</title>
        <authorList>
            <person name="Mixao V."/>
            <person name="Hegedusova E."/>
            <person name="Saus E."/>
            <person name="Pryszcz L.P."/>
            <person name="Cillingova A."/>
            <person name="Nosek J."/>
            <person name="Gabaldon T."/>
        </authorList>
    </citation>
    <scope>NUCLEOTIDE SEQUENCE [LARGE SCALE GENOMIC DNA]</scope>
    <source>
        <strain evidence="10 11">CBS 10753</strain>
    </source>
</reference>
<dbReference type="PROSITE" id="PS51171">
    <property type="entry name" value="PREPHENATE_DEHYDR_3"/>
    <property type="match status" value="1"/>
</dbReference>
<evidence type="ECO:0000256" key="5">
    <source>
        <dbReference type="ARBA" id="ARBA00023222"/>
    </source>
</evidence>